<sequence length="127" mass="13196">MNKTLTLTATLLTAGLLTACASTPTQTRAIQNANNQYEVAGLGNSQVISKNNAIDAAYKTCGKKATPVLASEKTEYNGALKGVVSEKTGQVVTAATSVLGSIFSKGIGLEKDTDYQTVLTFTCRATS</sequence>
<proteinExistence type="predicted"/>
<dbReference type="KEGG" id="asha:G8E00_10195"/>
<name>A0A6G8RWH4_9GAMM</name>
<dbReference type="RefSeq" id="WP_166009249.1">
    <property type="nucleotide sequence ID" value="NZ_CP049801.1"/>
</dbReference>
<dbReference type="PROSITE" id="PS51257">
    <property type="entry name" value="PROKAR_LIPOPROTEIN"/>
    <property type="match status" value="1"/>
</dbReference>
<reference evidence="2 3" key="1">
    <citation type="submission" date="2020-03" db="EMBL/GenBank/DDBJ databases">
        <authorList>
            <person name="Zhu W."/>
        </authorList>
    </citation>
    <scope>NUCLEOTIDE SEQUENCE [LARGE SCALE GENOMIC DNA]</scope>
    <source>
        <strain evidence="2 3">323-1</strain>
    </source>
</reference>
<organism evidence="2 3">
    <name type="scientific">Acinetobacter shaoyimingii</name>
    <dbReference type="NCBI Taxonomy" id="2715164"/>
    <lineage>
        <taxon>Bacteria</taxon>
        <taxon>Pseudomonadati</taxon>
        <taxon>Pseudomonadota</taxon>
        <taxon>Gammaproteobacteria</taxon>
        <taxon>Moraxellales</taxon>
        <taxon>Moraxellaceae</taxon>
        <taxon>Acinetobacter</taxon>
    </lineage>
</organism>
<gene>
    <name evidence="2" type="ORF">G8E00_10195</name>
</gene>
<protein>
    <submittedName>
        <fullName evidence="2">Uncharacterized protein</fullName>
    </submittedName>
</protein>
<feature type="signal peptide" evidence="1">
    <location>
        <begin position="1"/>
        <end position="21"/>
    </location>
</feature>
<dbReference type="Proteomes" id="UP000502297">
    <property type="component" value="Chromosome"/>
</dbReference>
<evidence type="ECO:0000313" key="2">
    <source>
        <dbReference type="EMBL" id="QIO06296.1"/>
    </source>
</evidence>
<accession>A0A6G8RWH4</accession>
<evidence type="ECO:0000256" key="1">
    <source>
        <dbReference type="SAM" id="SignalP"/>
    </source>
</evidence>
<keyword evidence="1" id="KW-0732">Signal</keyword>
<dbReference type="EMBL" id="CP049801">
    <property type="protein sequence ID" value="QIO06296.1"/>
    <property type="molecule type" value="Genomic_DNA"/>
</dbReference>
<feature type="chain" id="PRO_5026121672" evidence="1">
    <location>
        <begin position="22"/>
        <end position="127"/>
    </location>
</feature>
<keyword evidence="3" id="KW-1185">Reference proteome</keyword>
<evidence type="ECO:0000313" key="3">
    <source>
        <dbReference type="Proteomes" id="UP000502297"/>
    </source>
</evidence>
<dbReference type="AlphaFoldDB" id="A0A6G8RWH4"/>